<dbReference type="AlphaFoldDB" id="G7V8Y5"/>
<dbReference type="PANTHER" id="PTHR31559">
    <property type="entry name" value="PYRIDOXAL 5'-PHOSPHATE SYNTHASE SUBUNIT SNO"/>
    <property type="match status" value="1"/>
</dbReference>
<dbReference type="GO" id="GO:0036381">
    <property type="term" value="F:pyridoxal 5'-phosphate synthase (glutamine hydrolysing) activity"/>
    <property type="evidence" value="ECO:0007669"/>
    <property type="project" value="UniProtKB-UniRule"/>
</dbReference>
<dbReference type="GO" id="GO:1903600">
    <property type="term" value="C:glutaminase complex"/>
    <property type="evidence" value="ECO:0007669"/>
    <property type="project" value="TreeGrafter"/>
</dbReference>
<comment type="function">
    <text evidence="7 9">Catalyzes the hydrolysis of glutamine to glutamate and ammonia as part of the biosynthesis of pyridoxal 5'-phosphate. The resulting ammonia molecule is channeled to the active site of PdxS.</text>
</comment>
<dbReference type="InterPro" id="IPR029062">
    <property type="entry name" value="Class_I_gatase-like"/>
</dbReference>
<protein>
    <recommendedName>
        <fullName evidence="9">Pyridoxal 5'-phosphate synthase subunit PdxT</fullName>
        <ecNumber evidence="9">4.3.3.6</ecNumber>
    </recommendedName>
    <alternativeName>
        <fullName evidence="9">Pdx2</fullName>
    </alternativeName>
    <alternativeName>
        <fullName evidence="9">Pyridoxal 5'-phosphate synthase glutaminase subunit</fullName>
        <ecNumber evidence="9">3.5.1.2</ecNumber>
    </alternativeName>
</protein>
<evidence type="ECO:0000256" key="10">
    <source>
        <dbReference type="PIRSR" id="PIRSR005639-1"/>
    </source>
</evidence>
<dbReference type="GO" id="GO:0004359">
    <property type="term" value="F:glutaminase activity"/>
    <property type="evidence" value="ECO:0007669"/>
    <property type="project" value="UniProtKB-UniRule"/>
</dbReference>
<dbReference type="SUPFAM" id="SSF52317">
    <property type="entry name" value="Class I glutamine amidotransferase-like"/>
    <property type="match status" value="1"/>
</dbReference>
<dbReference type="KEGG" id="tli:Tlie_1801"/>
<feature type="binding site" evidence="9 11">
    <location>
        <begin position="133"/>
        <end position="134"/>
    </location>
    <ligand>
        <name>L-glutamine</name>
        <dbReference type="ChEBI" id="CHEBI:58359"/>
    </ligand>
</feature>
<dbReference type="Proteomes" id="UP000005868">
    <property type="component" value="Chromosome"/>
</dbReference>
<dbReference type="PIRSF" id="PIRSF005639">
    <property type="entry name" value="Glut_amidoT_SNO"/>
    <property type="match status" value="1"/>
</dbReference>
<dbReference type="PROSITE" id="PS51130">
    <property type="entry name" value="PDXT_SNO_2"/>
    <property type="match status" value="1"/>
</dbReference>
<dbReference type="PROSITE" id="PS51273">
    <property type="entry name" value="GATASE_TYPE_1"/>
    <property type="match status" value="1"/>
</dbReference>
<dbReference type="GO" id="GO:0005829">
    <property type="term" value="C:cytosol"/>
    <property type="evidence" value="ECO:0007669"/>
    <property type="project" value="TreeGrafter"/>
</dbReference>
<name>G7V8Y5_THELD</name>
<keyword evidence="2 9" id="KW-0663">Pyridoxal phosphate</keyword>
<evidence type="ECO:0000256" key="1">
    <source>
        <dbReference type="ARBA" id="ARBA00022801"/>
    </source>
</evidence>
<dbReference type="OrthoDB" id="9810320at2"/>
<dbReference type="GO" id="GO:0006543">
    <property type="term" value="P:L-glutamine catabolic process"/>
    <property type="evidence" value="ECO:0007669"/>
    <property type="project" value="UniProtKB-UniRule"/>
</dbReference>
<dbReference type="STRING" id="580340.Tlie_1801"/>
<feature type="binding site" evidence="9 11">
    <location>
        <begin position="46"/>
        <end position="48"/>
    </location>
    <ligand>
        <name>L-glutamine</name>
        <dbReference type="ChEBI" id="CHEBI:58359"/>
    </ligand>
</feature>
<keyword evidence="3 9" id="KW-0315">Glutamine amidotransferase</keyword>
<feature type="binding site" evidence="9 11">
    <location>
        <position position="105"/>
    </location>
    <ligand>
        <name>L-glutamine</name>
        <dbReference type="ChEBI" id="CHEBI:58359"/>
    </ligand>
</feature>
<keyword evidence="13" id="KW-1185">Reference proteome</keyword>
<accession>G7V8Y5</accession>
<evidence type="ECO:0000256" key="7">
    <source>
        <dbReference type="ARBA" id="ARBA00054599"/>
    </source>
</evidence>
<dbReference type="eggNOG" id="COG0311">
    <property type="taxonomic scope" value="Bacteria"/>
</dbReference>
<feature type="active site" description="Charge relay system" evidence="9 10">
    <location>
        <position position="169"/>
    </location>
</feature>
<comment type="catalytic activity">
    <reaction evidence="6 9">
        <text>L-glutamine + H2O = L-glutamate + NH4(+)</text>
        <dbReference type="Rhea" id="RHEA:15889"/>
        <dbReference type="ChEBI" id="CHEBI:15377"/>
        <dbReference type="ChEBI" id="CHEBI:28938"/>
        <dbReference type="ChEBI" id="CHEBI:29985"/>
        <dbReference type="ChEBI" id="CHEBI:58359"/>
        <dbReference type="EC" id="3.5.1.2"/>
    </reaction>
</comment>
<evidence type="ECO:0000256" key="3">
    <source>
        <dbReference type="ARBA" id="ARBA00022962"/>
    </source>
</evidence>
<comment type="similarity">
    <text evidence="9">Belongs to the glutaminase PdxT/SNO family.</text>
</comment>
<proteinExistence type="inferred from homology"/>
<evidence type="ECO:0000256" key="4">
    <source>
        <dbReference type="ARBA" id="ARBA00023239"/>
    </source>
</evidence>
<comment type="pathway">
    <text evidence="9">Cofactor biosynthesis; pyridoxal 5'-phosphate biosynthesis.</text>
</comment>
<dbReference type="NCBIfam" id="TIGR03800">
    <property type="entry name" value="PLP_synth_Pdx2"/>
    <property type="match status" value="1"/>
</dbReference>
<gene>
    <name evidence="9" type="primary">pdxT</name>
    <name evidence="12" type="ordered locus">Tlie_1801</name>
</gene>
<sequence>MQIGVLGVQGDFREHKLMLERLGIASKVVRTPEDLNQVDGLIIAGGESTTMIRIMKRVGLFDELKNKIIKGLPVYGTCAGMILLSAYVENYLQESLGAIDIHVIRNAYGRQVDSFVEPLEVKGFDRPFEGIFIRAPKVVKWGSSVEVLSELGGAPVMLRQDNVLVSSFHPELTEDPRVHEYFVNMAKGA</sequence>
<organism evidence="12 13">
    <name type="scientific">Thermovirga lienii (strain ATCC BAA-1197 / DSM 17291 / Cas60314)</name>
    <dbReference type="NCBI Taxonomy" id="580340"/>
    <lineage>
        <taxon>Bacteria</taxon>
        <taxon>Thermotogati</taxon>
        <taxon>Synergistota</taxon>
        <taxon>Synergistia</taxon>
        <taxon>Synergistales</taxon>
        <taxon>Thermovirgaceae</taxon>
        <taxon>Thermovirga</taxon>
    </lineage>
</organism>
<comment type="subunit">
    <text evidence="8 9">In the presence of PdxS, forms a dodecamer of heterodimers. Only shows activity in the heterodimer.</text>
</comment>
<dbReference type="CDD" id="cd01749">
    <property type="entry name" value="GATase1_PB"/>
    <property type="match status" value="1"/>
</dbReference>
<evidence type="ECO:0000313" key="12">
    <source>
        <dbReference type="EMBL" id="AER67519.1"/>
    </source>
</evidence>
<dbReference type="EMBL" id="CP003096">
    <property type="protein sequence ID" value="AER67519.1"/>
    <property type="molecule type" value="Genomic_DNA"/>
</dbReference>
<evidence type="ECO:0000256" key="9">
    <source>
        <dbReference type="HAMAP-Rule" id="MF_01615"/>
    </source>
</evidence>
<evidence type="ECO:0000256" key="2">
    <source>
        <dbReference type="ARBA" id="ARBA00022898"/>
    </source>
</evidence>
<feature type="active site" description="Nucleophile" evidence="9 10">
    <location>
        <position position="78"/>
    </location>
</feature>
<dbReference type="NCBIfam" id="NF010050">
    <property type="entry name" value="PRK13526.1"/>
    <property type="match status" value="1"/>
</dbReference>
<evidence type="ECO:0000256" key="6">
    <source>
        <dbReference type="ARBA" id="ARBA00049534"/>
    </source>
</evidence>
<dbReference type="HOGENOM" id="CLU_069674_2_0_0"/>
<dbReference type="GO" id="GO:0042823">
    <property type="term" value="P:pyridoxal phosphate biosynthetic process"/>
    <property type="evidence" value="ECO:0007669"/>
    <property type="project" value="UniProtKB-UniRule"/>
</dbReference>
<evidence type="ECO:0000313" key="13">
    <source>
        <dbReference type="Proteomes" id="UP000005868"/>
    </source>
</evidence>
<feature type="active site" description="Charge relay system" evidence="9 10">
    <location>
        <position position="171"/>
    </location>
</feature>
<reference evidence="12 13" key="2">
    <citation type="journal article" date="2012" name="Stand. Genomic Sci.">
        <title>Genome sequence of the moderately thermophilic, amino-acid-degrading and sulfur-reducing bacterium Thermovirga lienii type strain (Cas60314(T)).</title>
        <authorList>
            <person name="Goker M."/>
            <person name="Saunders E."/>
            <person name="Lapidus A."/>
            <person name="Nolan M."/>
            <person name="Lucas S."/>
            <person name="Hammon N."/>
            <person name="Deshpande S."/>
            <person name="Cheng J.F."/>
            <person name="Han C."/>
            <person name="Tapia R."/>
            <person name="Goodwin L.A."/>
            <person name="Pitluck S."/>
            <person name="Liolios K."/>
            <person name="Mavromatis K."/>
            <person name="Pagani I."/>
            <person name="Ivanova N."/>
            <person name="Mikhailova N."/>
            <person name="Pati A."/>
            <person name="Chen A."/>
            <person name="Palaniappan K."/>
            <person name="Land M."/>
            <person name="Chang Y.J."/>
            <person name="Jeffries C.D."/>
            <person name="Brambilla E.M."/>
            <person name="Rohde M."/>
            <person name="Spring S."/>
            <person name="Detter J.C."/>
            <person name="Woyke T."/>
            <person name="Bristow J."/>
            <person name="Eisen J.A."/>
            <person name="Markowitz V."/>
            <person name="Hugenholtz P."/>
            <person name="Kyrpides N.C."/>
            <person name="Klenk H.P."/>
        </authorList>
    </citation>
    <scope>NUCLEOTIDE SEQUENCE [LARGE SCALE GENOMIC DNA]</scope>
    <source>
        <strain evidence="13">ATCC BAA-1197 / DSM 17291 / Cas60314</strain>
    </source>
</reference>
<dbReference type="FunFam" id="3.40.50.880:FF:000010">
    <property type="entry name" value="uncharacterized protein LOC100176842 isoform X2"/>
    <property type="match status" value="1"/>
</dbReference>
<evidence type="ECO:0000256" key="5">
    <source>
        <dbReference type="ARBA" id="ARBA00047992"/>
    </source>
</evidence>
<reference evidence="13" key="1">
    <citation type="submission" date="2011-10" db="EMBL/GenBank/DDBJ databases">
        <title>The complete genome of chromosome of Thermovirga lienii DSM 17291.</title>
        <authorList>
            <consortium name="US DOE Joint Genome Institute (JGI-PGF)"/>
            <person name="Lucas S."/>
            <person name="Copeland A."/>
            <person name="Lapidus A."/>
            <person name="Glavina del Rio T."/>
            <person name="Dalin E."/>
            <person name="Tice H."/>
            <person name="Bruce D."/>
            <person name="Goodwin L."/>
            <person name="Pitluck S."/>
            <person name="Peters L."/>
            <person name="Mikhailova N."/>
            <person name="Saunders E."/>
            <person name="Kyrpides N."/>
            <person name="Mavromatis K."/>
            <person name="Ivanova N."/>
            <person name="Last F.I."/>
            <person name="Brettin T."/>
            <person name="Detter J.C."/>
            <person name="Han C."/>
            <person name="Larimer F."/>
            <person name="Land M."/>
            <person name="Hauser L."/>
            <person name="Markowitz V."/>
            <person name="Cheng J.-F."/>
            <person name="Hugenholtz P."/>
            <person name="Woyke T."/>
            <person name="Wu D."/>
            <person name="Spring S."/>
            <person name="Schroeder M."/>
            <person name="Brambilla E.-M."/>
            <person name="Klenk H.-P."/>
            <person name="Eisen J.A."/>
        </authorList>
    </citation>
    <scope>NUCLEOTIDE SEQUENCE [LARGE SCALE GENOMIC DNA]</scope>
    <source>
        <strain evidence="13">ATCC BAA-1197 / DSM 17291 / Cas60314</strain>
    </source>
</reference>
<dbReference type="Gene3D" id="3.40.50.880">
    <property type="match status" value="1"/>
</dbReference>
<dbReference type="MEROPS" id="C26.A32"/>
<dbReference type="UniPathway" id="UPA00245"/>
<dbReference type="Pfam" id="PF01174">
    <property type="entry name" value="SNO"/>
    <property type="match status" value="1"/>
</dbReference>
<evidence type="ECO:0000256" key="11">
    <source>
        <dbReference type="PIRSR" id="PIRSR005639-2"/>
    </source>
</evidence>
<keyword evidence="1 9" id="KW-0378">Hydrolase</keyword>
<dbReference type="InterPro" id="IPR002161">
    <property type="entry name" value="PdxT/SNO"/>
</dbReference>
<evidence type="ECO:0000256" key="8">
    <source>
        <dbReference type="ARBA" id="ARBA00064749"/>
    </source>
</evidence>
<dbReference type="PANTHER" id="PTHR31559:SF0">
    <property type="entry name" value="PYRIDOXAL 5'-PHOSPHATE SYNTHASE SUBUNIT SNO1-RELATED"/>
    <property type="match status" value="1"/>
</dbReference>
<comment type="catalytic activity">
    <reaction evidence="5 9">
        <text>aldehydo-D-ribose 5-phosphate + D-glyceraldehyde 3-phosphate + L-glutamine = pyridoxal 5'-phosphate + L-glutamate + phosphate + 3 H2O + H(+)</text>
        <dbReference type="Rhea" id="RHEA:31507"/>
        <dbReference type="ChEBI" id="CHEBI:15377"/>
        <dbReference type="ChEBI" id="CHEBI:15378"/>
        <dbReference type="ChEBI" id="CHEBI:29985"/>
        <dbReference type="ChEBI" id="CHEBI:43474"/>
        <dbReference type="ChEBI" id="CHEBI:58273"/>
        <dbReference type="ChEBI" id="CHEBI:58359"/>
        <dbReference type="ChEBI" id="CHEBI:59776"/>
        <dbReference type="ChEBI" id="CHEBI:597326"/>
        <dbReference type="EC" id="4.3.3.6"/>
    </reaction>
</comment>
<keyword evidence="4 9" id="KW-0456">Lyase</keyword>
<dbReference type="HAMAP" id="MF_01615">
    <property type="entry name" value="PdxT"/>
    <property type="match status" value="1"/>
</dbReference>
<dbReference type="EC" id="3.5.1.2" evidence="9"/>
<dbReference type="GO" id="GO:0008614">
    <property type="term" value="P:pyridoxine metabolic process"/>
    <property type="evidence" value="ECO:0007669"/>
    <property type="project" value="TreeGrafter"/>
</dbReference>
<dbReference type="EC" id="4.3.3.6" evidence="9"/>